<dbReference type="EMBL" id="BMAO01011859">
    <property type="protein sequence ID" value="GFQ77268.1"/>
    <property type="molecule type" value="Genomic_DNA"/>
</dbReference>
<dbReference type="AlphaFoldDB" id="A0A8X6KNJ8"/>
<keyword evidence="2" id="KW-1185">Reference proteome</keyword>
<proteinExistence type="predicted"/>
<sequence>MSPAKGLGAHRTHQLIGDILADTCRSKTNGHLDRPKIYDARQTYVSKMLRIEKDSNGENTETFKKLEKQATDIAEKITSEGKMLGFCPAPQL</sequence>
<name>A0A8X6KNJ8_TRICU</name>
<organism evidence="1 2">
    <name type="scientific">Trichonephila clavata</name>
    <name type="common">Joro spider</name>
    <name type="synonym">Nephila clavata</name>
    <dbReference type="NCBI Taxonomy" id="2740835"/>
    <lineage>
        <taxon>Eukaryota</taxon>
        <taxon>Metazoa</taxon>
        <taxon>Ecdysozoa</taxon>
        <taxon>Arthropoda</taxon>
        <taxon>Chelicerata</taxon>
        <taxon>Arachnida</taxon>
        <taxon>Araneae</taxon>
        <taxon>Araneomorphae</taxon>
        <taxon>Entelegynae</taxon>
        <taxon>Araneoidea</taxon>
        <taxon>Nephilidae</taxon>
        <taxon>Trichonephila</taxon>
    </lineage>
</organism>
<gene>
    <name evidence="1" type="ORF">TNCT_283131</name>
</gene>
<protein>
    <submittedName>
        <fullName evidence="1">Uncharacterized protein</fullName>
    </submittedName>
</protein>
<accession>A0A8X6KNJ8</accession>
<evidence type="ECO:0000313" key="2">
    <source>
        <dbReference type="Proteomes" id="UP000887116"/>
    </source>
</evidence>
<reference evidence="1" key="1">
    <citation type="submission" date="2020-07" db="EMBL/GenBank/DDBJ databases">
        <title>Multicomponent nature underlies the extraordinary mechanical properties of spider dragline silk.</title>
        <authorList>
            <person name="Kono N."/>
            <person name="Nakamura H."/>
            <person name="Mori M."/>
            <person name="Yoshida Y."/>
            <person name="Ohtoshi R."/>
            <person name="Malay A.D."/>
            <person name="Moran D.A.P."/>
            <person name="Tomita M."/>
            <person name="Numata K."/>
            <person name="Arakawa K."/>
        </authorList>
    </citation>
    <scope>NUCLEOTIDE SEQUENCE</scope>
</reference>
<dbReference type="Proteomes" id="UP000887116">
    <property type="component" value="Unassembled WGS sequence"/>
</dbReference>
<comment type="caution">
    <text evidence="1">The sequence shown here is derived from an EMBL/GenBank/DDBJ whole genome shotgun (WGS) entry which is preliminary data.</text>
</comment>
<evidence type="ECO:0000313" key="1">
    <source>
        <dbReference type="EMBL" id="GFQ77268.1"/>
    </source>
</evidence>